<feature type="compositionally biased region" description="Basic residues" evidence="1">
    <location>
        <begin position="1278"/>
        <end position="1287"/>
    </location>
</feature>
<dbReference type="OrthoDB" id="5382203at2759"/>
<feature type="compositionally biased region" description="Polar residues" evidence="1">
    <location>
        <begin position="670"/>
        <end position="690"/>
    </location>
</feature>
<evidence type="ECO:0000256" key="1">
    <source>
        <dbReference type="SAM" id="MobiDB-lite"/>
    </source>
</evidence>
<feature type="compositionally biased region" description="Polar residues" evidence="1">
    <location>
        <begin position="844"/>
        <end position="860"/>
    </location>
</feature>
<feature type="compositionally biased region" description="Polar residues" evidence="1">
    <location>
        <begin position="724"/>
        <end position="733"/>
    </location>
</feature>
<evidence type="ECO:0000313" key="3">
    <source>
        <dbReference type="Proteomes" id="UP000053317"/>
    </source>
</evidence>
<sequence>MMHRGARPEGLDLSTARGARSPSISSDRPSLSGVSLLSPPVNVNPEPLYIAAAAASHLVSSELDADGATVTPAALGLLNSFLDQILFSILSRARSTQLNALRPAVLEVLKNRLGQEAVTGADDELKEYLGDGEDEELAAFHGGQEPKGDFDLELAWKLARLRCMVYTRLGDLEEDDEDEYIEKENLDDGGRAARRYSHPSSVTPAAAIFLTSILEYLGEQGLYYAGQAAQRRLVTSKQDQGEFTALPGIPDKPVVDEVDMFSVGRDSPLSRLWRTWRRNIKSPRGSISRAISRESLIRRTVSSRDPSRHGSISTPADEGGRPHPSVEEVLEEADPSQVPLPMSERDVDEIEVPGLASVIGEEDVEEPHETGLQIAARPKSMFIIPPAVTPPTPSSPNESGTASQRTQSARPTFTHSRSRSLPTPVHSPYTTLGFDQDDESNFVTPMESADPMDSDEHLRTPTQETVTGPGVSRLENVPDHGQSEGLAPAPGPAPEADQASSRRDSGIGESAGAPGHSMLGDFLDIDDGHESREEIVDTTAHPGEGRSFEEPAAHDRSFATTNARSNGVAAVDYGAVDAEDHASSSEESLPATTANQANISSSNNKMPTRTSSMQNATSRSQNLQEPTQTTKVQIISPLRSISKDNSSSRLAPVRELSEEARDIPAAADPTSKSARNQITIPKSQSASTTDRPVVHRVPSSSSAPAINGTRSQRSDSASERRPGTGSSQKSTKPQAVYTALDGSRSQAATGEGKKSLEELIRGDGTLHYTLTSNSMRNMDPPEAPRPLKKTGTSDLAEFLRNTAPPGDNAPRSLMGRSAVSARSSGLHANPLESMPPIPLESNRNRSGSKGSETKTVSSSKSRLRNAQPRAATVPQDTTRDLADFAKSTGPDNPSQLPSSIRGSSGKTSFESAQVSNPRSRPGSQQTVTRQGSVRSGPRLQARDATVTHDKSSELIDFIREGPPQDPRENTHRVPRTVAQSRTTVVDSDDLNGTTNSQTGDQHGRSSAASTQNSSHAGRSVPSSINSRTALIDNTNRAVNIRSSNINDSLGFDDDMDDIKPKRKQRRVRDPYAIDSDDDEDLFEDEPKPKVKPKTEESLMDFLRNTSPPPETKFQPQPLMLSDTQKSQAIKSINMKKYSSTPTLRERLLRSTSGVNLSTNRTPPVPQQQEQSPPARKTPPVSAYNKYTTTSSRPPQTSQSSRSAQYSSSTTTSSSPRTNVAGGPTSLQQSSTGLRPSRSGVGATADLADFLRNSGPPEPFKPPRSQSPDEEERNGFSKFFRRSRKIGV</sequence>
<dbReference type="EMBL" id="LCWF01000057">
    <property type="protein sequence ID" value="KKY24607.1"/>
    <property type="molecule type" value="Genomic_DNA"/>
</dbReference>
<feature type="compositionally biased region" description="Polar residues" evidence="1">
    <location>
        <begin position="590"/>
        <end position="633"/>
    </location>
</feature>
<feature type="compositionally biased region" description="Basic and acidic residues" evidence="1">
    <location>
        <begin position="945"/>
        <end position="959"/>
    </location>
</feature>
<feature type="compositionally biased region" description="Basic and acidic residues" evidence="1">
    <location>
        <begin position="1084"/>
        <end position="1096"/>
    </location>
</feature>
<dbReference type="Gene3D" id="1.10.20.10">
    <property type="entry name" value="Histone, subunit A"/>
    <property type="match status" value="1"/>
</dbReference>
<dbReference type="Proteomes" id="UP000053317">
    <property type="component" value="Unassembled WGS sequence"/>
</dbReference>
<feature type="compositionally biased region" description="Polar residues" evidence="1">
    <location>
        <begin position="397"/>
        <end position="421"/>
    </location>
</feature>
<gene>
    <name evidence="2" type="ORF">UCRPC4_g02363</name>
</gene>
<keyword evidence="3" id="KW-1185">Reference proteome</keyword>
<feature type="region of interest" description="Disordered" evidence="1">
    <location>
        <begin position="1"/>
        <end position="33"/>
    </location>
</feature>
<feature type="compositionally biased region" description="Basic and acidic residues" evidence="1">
    <location>
        <begin position="543"/>
        <end position="557"/>
    </location>
</feature>
<feature type="compositionally biased region" description="Polar residues" evidence="1">
    <location>
        <begin position="889"/>
        <end position="933"/>
    </location>
</feature>
<reference evidence="2 3" key="2">
    <citation type="submission" date="2015-05" db="EMBL/GenBank/DDBJ databases">
        <authorList>
            <person name="Morales-Cruz A."/>
            <person name="Amrine K.C."/>
            <person name="Cantu D."/>
        </authorList>
    </citation>
    <scope>NUCLEOTIDE SEQUENCE [LARGE SCALE GENOMIC DNA]</scope>
    <source>
        <strain evidence="2">UCRPC4</strain>
    </source>
</reference>
<feature type="compositionally biased region" description="Polar residues" evidence="1">
    <location>
        <begin position="1121"/>
        <end position="1142"/>
    </location>
</feature>
<protein>
    <submittedName>
        <fullName evidence="2">Uncharacterized protein</fullName>
    </submittedName>
</protein>
<feature type="region of interest" description="Disordered" evidence="1">
    <location>
        <begin position="578"/>
        <end position="735"/>
    </location>
</feature>
<dbReference type="GO" id="GO:0046982">
    <property type="term" value="F:protein heterodimerization activity"/>
    <property type="evidence" value="ECO:0007669"/>
    <property type="project" value="InterPro"/>
</dbReference>
<feature type="compositionally biased region" description="Basic and acidic residues" evidence="1">
    <location>
        <begin position="526"/>
        <end position="535"/>
    </location>
</feature>
<feature type="compositionally biased region" description="Low complexity" evidence="1">
    <location>
        <begin position="1187"/>
        <end position="1214"/>
    </location>
</feature>
<feature type="compositionally biased region" description="Low complexity" evidence="1">
    <location>
        <begin position="20"/>
        <end position="33"/>
    </location>
</feature>
<feature type="region of interest" description="Disordered" evidence="1">
    <location>
        <begin position="770"/>
        <end position="1026"/>
    </location>
</feature>
<name>A0A0G2EP97_PHACM</name>
<feature type="compositionally biased region" description="Polar residues" evidence="1">
    <location>
        <begin position="977"/>
        <end position="1026"/>
    </location>
</feature>
<accession>A0A0G2EP97</accession>
<proteinExistence type="predicted"/>
<reference evidence="2 3" key="1">
    <citation type="submission" date="2015-05" db="EMBL/GenBank/DDBJ databases">
        <title>Distinctive expansion of gene families associated with plant cell wall degradation and secondary metabolism in the genomes of grapevine trunk pathogens.</title>
        <authorList>
            <person name="Lawrence D.P."/>
            <person name="Travadon R."/>
            <person name="Rolshausen P.E."/>
            <person name="Baumgartner K."/>
        </authorList>
    </citation>
    <scope>NUCLEOTIDE SEQUENCE [LARGE SCALE GENOMIC DNA]</scope>
    <source>
        <strain evidence="2">UCRPC4</strain>
    </source>
</reference>
<feature type="compositionally biased region" description="Basic and acidic residues" evidence="1">
    <location>
        <begin position="712"/>
        <end position="722"/>
    </location>
</feature>
<dbReference type="InterPro" id="IPR009072">
    <property type="entry name" value="Histone-fold"/>
</dbReference>
<feature type="region of interest" description="Disordered" evidence="1">
    <location>
        <begin position="1044"/>
        <end position="1287"/>
    </location>
</feature>
<feature type="region of interest" description="Disordered" evidence="1">
    <location>
        <begin position="363"/>
        <end position="561"/>
    </location>
</feature>
<feature type="region of interest" description="Disordered" evidence="1">
    <location>
        <begin position="299"/>
        <end position="341"/>
    </location>
</feature>
<organism evidence="2 3">
    <name type="scientific">Phaeomoniella chlamydospora</name>
    <name type="common">Phaeoacremonium chlamydosporum</name>
    <dbReference type="NCBI Taxonomy" id="158046"/>
    <lineage>
        <taxon>Eukaryota</taxon>
        <taxon>Fungi</taxon>
        <taxon>Dikarya</taxon>
        <taxon>Ascomycota</taxon>
        <taxon>Pezizomycotina</taxon>
        <taxon>Eurotiomycetes</taxon>
        <taxon>Chaetothyriomycetidae</taxon>
        <taxon>Phaeomoniellales</taxon>
        <taxon>Phaeomoniellaceae</taxon>
        <taxon>Phaeomoniella</taxon>
    </lineage>
</organism>
<comment type="caution">
    <text evidence="2">The sequence shown here is derived from an EMBL/GenBank/DDBJ whole genome shotgun (WGS) entry which is preliminary data.</text>
</comment>
<feature type="compositionally biased region" description="Polar residues" evidence="1">
    <location>
        <begin position="1149"/>
        <end position="1161"/>
    </location>
</feature>
<evidence type="ECO:0000313" key="2">
    <source>
        <dbReference type="EMBL" id="KKY24607.1"/>
    </source>
</evidence>
<feature type="compositionally biased region" description="Acidic residues" evidence="1">
    <location>
        <begin position="1074"/>
        <end position="1083"/>
    </location>
</feature>
<feature type="compositionally biased region" description="Basic and acidic residues" evidence="1">
    <location>
        <begin position="1"/>
        <end position="10"/>
    </location>
</feature>
<feature type="compositionally biased region" description="Polar residues" evidence="1">
    <location>
        <begin position="1224"/>
        <end position="1233"/>
    </location>
</feature>